<keyword evidence="2" id="KW-0789">Thiol protease inhibitor</keyword>
<dbReference type="GO" id="GO:0004869">
    <property type="term" value="F:cysteine-type endopeptidase inhibitor activity"/>
    <property type="evidence" value="ECO:0007669"/>
    <property type="project" value="UniProtKB-KW"/>
</dbReference>
<evidence type="ECO:0000256" key="2">
    <source>
        <dbReference type="ARBA" id="ARBA00022704"/>
    </source>
</evidence>
<organism evidence="4 5">
    <name type="scientific">Forsythia ovata</name>
    <dbReference type="NCBI Taxonomy" id="205694"/>
    <lineage>
        <taxon>Eukaryota</taxon>
        <taxon>Viridiplantae</taxon>
        <taxon>Streptophyta</taxon>
        <taxon>Embryophyta</taxon>
        <taxon>Tracheophyta</taxon>
        <taxon>Spermatophyta</taxon>
        <taxon>Magnoliopsida</taxon>
        <taxon>eudicotyledons</taxon>
        <taxon>Gunneridae</taxon>
        <taxon>Pentapetalae</taxon>
        <taxon>asterids</taxon>
        <taxon>lamiids</taxon>
        <taxon>Lamiales</taxon>
        <taxon>Oleaceae</taxon>
        <taxon>Forsythieae</taxon>
        <taxon>Forsythia</taxon>
    </lineage>
</organism>
<name>A0ABD1X4W5_9LAMI</name>
<sequence length="185" mass="20566">MHIIDGLKHAGSGIFESSPHKGLLNAAKFEDSRQQVLVDHKEKISDSTIVIEQEDKILDTDYQPPHLSTAADAAALGGENVVHFGVWKPISDPGDPKVEEIGGFAVARYNMLAKTELEFEKVINGSIRDFSGRNYRLVISAKNGDASNDYLAFVYEKLWNHHKGLTGLMRTTFNAFVSCDWKLFS</sequence>
<keyword evidence="1" id="KW-0646">Protease inhibitor</keyword>
<dbReference type="PANTHER" id="PTHR47364:SF2">
    <property type="entry name" value="CYSTEINE PROTEINASE INHIBITOR 5"/>
    <property type="match status" value="1"/>
</dbReference>
<reference evidence="5" key="1">
    <citation type="submission" date="2024-07" db="EMBL/GenBank/DDBJ databases">
        <title>Two chromosome-level genome assemblies of Korean endemic species Abeliophyllum distichum and Forsythia ovata (Oleaceae).</title>
        <authorList>
            <person name="Jang H."/>
        </authorList>
    </citation>
    <scope>NUCLEOTIDE SEQUENCE [LARGE SCALE GENOMIC DNA]</scope>
</reference>
<evidence type="ECO:0000313" key="4">
    <source>
        <dbReference type="EMBL" id="KAL2555983.1"/>
    </source>
</evidence>
<dbReference type="AlphaFoldDB" id="A0ABD1X4W5"/>
<dbReference type="Pfam" id="PF16845">
    <property type="entry name" value="SQAPI"/>
    <property type="match status" value="1"/>
</dbReference>
<dbReference type="SUPFAM" id="SSF54403">
    <property type="entry name" value="Cystatin/monellin"/>
    <property type="match status" value="1"/>
</dbReference>
<evidence type="ECO:0000259" key="3">
    <source>
        <dbReference type="Pfam" id="PF16845"/>
    </source>
</evidence>
<comment type="caution">
    <text evidence="4">The sequence shown here is derived from an EMBL/GenBank/DDBJ whole genome shotgun (WGS) entry which is preliminary data.</text>
</comment>
<evidence type="ECO:0000313" key="5">
    <source>
        <dbReference type="Proteomes" id="UP001604277"/>
    </source>
</evidence>
<dbReference type="PANTHER" id="PTHR47364">
    <property type="entry name" value="CYSTEINE PROTEINASE INHIBITOR 5"/>
    <property type="match status" value="1"/>
</dbReference>
<dbReference type="InterPro" id="IPR046350">
    <property type="entry name" value="Cystatin_sf"/>
</dbReference>
<evidence type="ECO:0000256" key="1">
    <source>
        <dbReference type="ARBA" id="ARBA00022690"/>
    </source>
</evidence>
<dbReference type="EMBL" id="JBFOLJ010000001">
    <property type="protein sequence ID" value="KAL2555983.1"/>
    <property type="molecule type" value="Genomic_DNA"/>
</dbReference>
<dbReference type="CDD" id="cd00042">
    <property type="entry name" value="CY"/>
    <property type="match status" value="1"/>
</dbReference>
<keyword evidence="5" id="KW-1185">Reference proteome</keyword>
<protein>
    <submittedName>
        <fullName evidence="4">Cystatin domain-containing protein</fullName>
    </submittedName>
</protein>
<gene>
    <name evidence="4" type="ORF">Fot_00722</name>
</gene>
<dbReference type="Proteomes" id="UP001604277">
    <property type="component" value="Unassembled WGS sequence"/>
</dbReference>
<feature type="domain" description="Cystatin" evidence="3">
    <location>
        <begin position="90"/>
        <end position="167"/>
    </location>
</feature>
<dbReference type="Gene3D" id="3.10.450.10">
    <property type="match status" value="1"/>
</dbReference>
<accession>A0ABD1X4W5</accession>
<proteinExistence type="predicted"/>
<dbReference type="InterPro" id="IPR000010">
    <property type="entry name" value="Cystatin_dom"/>
</dbReference>